<evidence type="ECO:0000259" key="1">
    <source>
        <dbReference type="Pfam" id="PF00729"/>
    </source>
</evidence>
<feature type="domain" description="Icosahedral viral capsid protein S" evidence="1">
    <location>
        <begin position="105"/>
        <end position="289"/>
    </location>
</feature>
<reference evidence="2" key="1">
    <citation type="submission" date="2021-02" db="EMBL/GenBank/DDBJ databases">
        <authorList>
            <person name="Nowell W R."/>
        </authorList>
    </citation>
    <scope>NUCLEOTIDE SEQUENCE</scope>
</reference>
<name>A0A816CV02_9BILA</name>
<dbReference type="Proteomes" id="UP000681722">
    <property type="component" value="Unassembled WGS sequence"/>
</dbReference>
<evidence type="ECO:0000313" key="4">
    <source>
        <dbReference type="Proteomes" id="UP000663829"/>
    </source>
</evidence>
<keyword evidence="4" id="KW-1185">Reference proteome</keyword>
<sequence length="437" mass="46836">MLPKAQYMALSAAQKRAVKAKLGMVPRRAPAKRARVAPRRAQATLGSRAGRYLGSLVPYAPGIGAEVGSCLGDAAHKGIASVFGQGDYAIANFRVKDNTLLSPGNTPPQFTSGDRTTRVRHREYIGDVFSSVSFNQSVYYINPGLGSTFPWLSSIAGNFECYRLRGMLFEYKSMSTNSLSGSATSLGTVMMATQYNSASSNFVSKQQLENYEYSQSCKPAESMLHYIECNPRETPVSELYVRIGTTPAGQDSRLYDWGQFSIATQGMGSNNQNQGELWCTYDIELFKPKLTQGQYGYEINTFHTALATTASATNYFPPAFTYFNNMAMVVGASTLTFPQAIVTGVYRLTYYISGASGATSTPTFTATSNCALGPGVFHGTQSSSAATLGPQNTGYFVLIGYVTINGPAAVVTISGGTFPSGISGGDLIIEQVNGLFA</sequence>
<dbReference type="InterPro" id="IPR029053">
    <property type="entry name" value="Viral_coat"/>
</dbReference>
<organism evidence="2 4">
    <name type="scientific">Didymodactylos carnosus</name>
    <dbReference type="NCBI Taxonomy" id="1234261"/>
    <lineage>
        <taxon>Eukaryota</taxon>
        <taxon>Metazoa</taxon>
        <taxon>Spiralia</taxon>
        <taxon>Gnathifera</taxon>
        <taxon>Rotifera</taxon>
        <taxon>Eurotatoria</taxon>
        <taxon>Bdelloidea</taxon>
        <taxon>Philodinida</taxon>
        <taxon>Philodinidae</taxon>
        <taxon>Didymodactylos</taxon>
    </lineage>
</organism>
<dbReference type="GO" id="GO:0005198">
    <property type="term" value="F:structural molecule activity"/>
    <property type="evidence" value="ECO:0007669"/>
    <property type="project" value="InterPro"/>
</dbReference>
<dbReference type="Pfam" id="PF00729">
    <property type="entry name" value="Viral_coat"/>
    <property type="match status" value="1"/>
</dbReference>
<protein>
    <recommendedName>
        <fullName evidence="1">Icosahedral viral capsid protein S domain-containing protein</fullName>
    </recommendedName>
</protein>
<accession>A0A816CV02</accession>
<gene>
    <name evidence="2" type="ORF">GPM918_LOCUS44208</name>
    <name evidence="3" type="ORF">SRO942_LOCUS45957</name>
</gene>
<dbReference type="EMBL" id="CAJNOQ010042863">
    <property type="protein sequence ID" value="CAF1628476.1"/>
    <property type="molecule type" value="Genomic_DNA"/>
</dbReference>
<dbReference type="AlphaFoldDB" id="A0A816CV02"/>
<evidence type="ECO:0000313" key="2">
    <source>
        <dbReference type="EMBL" id="CAF1628476.1"/>
    </source>
</evidence>
<dbReference type="InterPro" id="IPR000937">
    <property type="entry name" value="Capsid_prot_S-dom_vir"/>
</dbReference>
<dbReference type="Gene3D" id="2.60.120.20">
    <property type="match status" value="1"/>
</dbReference>
<comment type="caution">
    <text evidence="2">The sequence shown here is derived from an EMBL/GenBank/DDBJ whole genome shotgun (WGS) entry which is preliminary data.</text>
</comment>
<dbReference type="SUPFAM" id="SSF88633">
    <property type="entry name" value="Positive stranded ssRNA viruses"/>
    <property type="match status" value="1"/>
</dbReference>
<dbReference type="EMBL" id="CAJOBC010110523">
    <property type="protein sequence ID" value="CAF4525148.1"/>
    <property type="molecule type" value="Genomic_DNA"/>
</dbReference>
<dbReference type="Proteomes" id="UP000663829">
    <property type="component" value="Unassembled WGS sequence"/>
</dbReference>
<evidence type="ECO:0000313" key="3">
    <source>
        <dbReference type="EMBL" id="CAF4525148.1"/>
    </source>
</evidence>
<proteinExistence type="predicted"/>